<dbReference type="GO" id="GO:0003700">
    <property type="term" value="F:DNA-binding transcription factor activity"/>
    <property type="evidence" value="ECO:0007669"/>
    <property type="project" value="InterPro"/>
</dbReference>
<protein>
    <submittedName>
        <fullName evidence="2">DNA-directed RNA polymerase subunit sigma</fullName>
    </submittedName>
</protein>
<dbReference type="InterPro" id="IPR036388">
    <property type="entry name" value="WH-like_DNA-bd_sf"/>
</dbReference>
<dbReference type="EMBL" id="BK015632">
    <property type="protein sequence ID" value="DAE16847.1"/>
    <property type="molecule type" value="Genomic_DNA"/>
</dbReference>
<dbReference type="SUPFAM" id="SSF88659">
    <property type="entry name" value="Sigma3 and sigma4 domains of RNA polymerase sigma factors"/>
    <property type="match status" value="1"/>
</dbReference>
<sequence>MQPSDDAVDMDAPMTADEWALWNALWSIPEFRRHYGIDHRGELTQQEIASYIGLPRQSVQYYEKKALRKLKIAYHKRFNNEI</sequence>
<accession>A0A8S5QC53</accession>
<dbReference type="GO" id="GO:0000428">
    <property type="term" value="C:DNA-directed RNA polymerase complex"/>
    <property type="evidence" value="ECO:0007669"/>
    <property type="project" value="UniProtKB-KW"/>
</dbReference>
<dbReference type="InterPro" id="IPR007630">
    <property type="entry name" value="RNA_pol_sigma70_r4"/>
</dbReference>
<name>A0A8S5QC53_9CAUD</name>
<keyword evidence="2" id="KW-0240">DNA-directed RNA polymerase</keyword>
<dbReference type="Gene3D" id="1.10.10.10">
    <property type="entry name" value="Winged helix-like DNA-binding domain superfamily/Winged helix DNA-binding domain"/>
    <property type="match status" value="1"/>
</dbReference>
<reference evidence="2" key="1">
    <citation type="journal article" date="2021" name="Proc. Natl. Acad. Sci. U.S.A.">
        <title>A Catalog of Tens of Thousands of Viruses from Human Metagenomes Reveals Hidden Associations with Chronic Diseases.</title>
        <authorList>
            <person name="Tisza M.J."/>
            <person name="Buck C.B."/>
        </authorList>
    </citation>
    <scope>NUCLEOTIDE SEQUENCE</scope>
    <source>
        <strain evidence="2">CtpnN3</strain>
    </source>
</reference>
<organism evidence="2">
    <name type="scientific">Siphoviridae sp. ctpnN3</name>
    <dbReference type="NCBI Taxonomy" id="2825677"/>
    <lineage>
        <taxon>Viruses</taxon>
        <taxon>Duplodnaviria</taxon>
        <taxon>Heunggongvirae</taxon>
        <taxon>Uroviricota</taxon>
        <taxon>Caudoviricetes</taxon>
    </lineage>
</organism>
<dbReference type="InterPro" id="IPR013324">
    <property type="entry name" value="RNA_pol_sigma_r3/r4-like"/>
</dbReference>
<keyword evidence="2" id="KW-0804">Transcription</keyword>
<dbReference type="Pfam" id="PF04545">
    <property type="entry name" value="Sigma70_r4"/>
    <property type="match status" value="1"/>
</dbReference>
<dbReference type="GO" id="GO:0006352">
    <property type="term" value="P:DNA-templated transcription initiation"/>
    <property type="evidence" value="ECO:0007669"/>
    <property type="project" value="InterPro"/>
</dbReference>
<feature type="domain" description="RNA polymerase sigma-70 region 4" evidence="1">
    <location>
        <begin position="41"/>
        <end position="71"/>
    </location>
</feature>
<proteinExistence type="predicted"/>
<evidence type="ECO:0000313" key="2">
    <source>
        <dbReference type="EMBL" id="DAE16847.1"/>
    </source>
</evidence>
<evidence type="ECO:0000259" key="1">
    <source>
        <dbReference type="Pfam" id="PF04545"/>
    </source>
</evidence>